<evidence type="ECO:0000256" key="1">
    <source>
        <dbReference type="SAM" id="MobiDB-lite"/>
    </source>
</evidence>
<name>A0ABR1PWP1_9PEZI</name>
<comment type="caution">
    <text evidence="2">The sequence shown here is derived from an EMBL/GenBank/DDBJ whole genome shotgun (WGS) entry which is preliminary data.</text>
</comment>
<evidence type="ECO:0000313" key="3">
    <source>
        <dbReference type="Proteomes" id="UP001391051"/>
    </source>
</evidence>
<feature type="region of interest" description="Disordered" evidence="1">
    <location>
        <begin position="458"/>
        <end position="509"/>
    </location>
</feature>
<feature type="compositionally biased region" description="Polar residues" evidence="1">
    <location>
        <begin position="484"/>
        <end position="509"/>
    </location>
</feature>
<sequence>MAQRSPSPPSPPPRWGPPPSTPELMNVENAGADLSPYNTPNMRPPPQSSVNDPNAPGPSRFSSRKSDGSVDEPENRLEDVKTYFTNAGLRFRKAVATGNHGGTLLFDRYEKKRKSDDGSTTPPVLEKSLVVKYALDTRDDASTNNDDDLSNEMFWLEKFVYAQHIIQLAPESRKLWYDEQEGGGVDKLLKRPVIVMEYMEHGTLSQVKHRFRAAGLRIPDRMVWHFALCLVRACIAMAYGKQFESATETTPEYLPSLPTEDTPRQPPGTLSQMSMKGLNVLVGDLFPDDIEHNLVPLLKLIDFGRGIQHDPNHEVWGEKIALFYNLGGVGEILSDLLHPIRQSQNGYIEWVCAANEVFDRNRRVRTTAEREVLMDEAIDPALCDMIAYFLSIRPRYMPDLYEAMALCAHGCDNIRASNNPINSDEAIRDLVQRLIFDADFNAPTFAFDFEDRVDDWTVEEQEGGGEQQGEAQQGQEQQDESMKGNENQGGESQGDGNQDESTMMESMQI</sequence>
<reference evidence="2 3" key="1">
    <citation type="submission" date="2023-01" db="EMBL/GenBank/DDBJ databases">
        <title>Analysis of 21 Apiospora genomes using comparative genomics revels a genus with tremendous synthesis potential of carbohydrate active enzymes and secondary metabolites.</title>
        <authorList>
            <person name="Sorensen T."/>
        </authorList>
    </citation>
    <scope>NUCLEOTIDE SEQUENCE [LARGE SCALE GENOMIC DNA]</scope>
    <source>
        <strain evidence="2 3">CBS 24483</strain>
    </source>
</reference>
<dbReference type="RefSeq" id="XP_066694176.1">
    <property type="nucleotide sequence ID" value="XM_066850033.1"/>
</dbReference>
<evidence type="ECO:0008006" key="4">
    <source>
        <dbReference type="Google" id="ProtNLM"/>
    </source>
</evidence>
<feature type="compositionally biased region" description="Pro residues" evidence="1">
    <location>
        <begin position="1"/>
        <end position="21"/>
    </location>
</feature>
<accession>A0ABR1PWP1</accession>
<gene>
    <name evidence="2" type="ORF">PG986_013811</name>
</gene>
<dbReference type="GeneID" id="92083095"/>
<organism evidence="2 3">
    <name type="scientific">Apiospora aurea</name>
    <dbReference type="NCBI Taxonomy" id="335848"/>
    <lineage>
        <taxon>Eukaryota</taxon>
        <taxon>Fungi</taxon>
        <taxon>Dikarya</taxon>
        <taxon>Ascomycota</taxon>
        <taxon>Pezizomycotina</taxon>
        <taxon>Sordariomycetes</taxon>
        <taxon>Xylariomycetidae</taxon>
        <taxon>Amphisphaeriales</taxon>
        <taxon>Apiosporaceae</taxon>
        <taxon>Apiospora</taxon>
    </lineage>
</organism>
<evidence type="ECO:0000313" key="2">
    <source>
        <dbReference type="EMBL" id="KAK7941424.1"/>
    </source>
</evidence>
<feature type="compositionally biased region" description="Basic and acidic residues" evidence="1">
    <location>
        <begin position="64"/>
        <end position="77"/>
    </location>
</feature>
<dbReference type="InterPro" id="IPR011009">
    <property type="entry name" value="Kinase-like_dom_sf"/>
</dbReference>
<dbReference type="EMBL" id="JAQQWE010000009">
    <property type="protein sequence ID" value="KAK7941424.1"/>
    <property type="molecule type" value="Genomic_DNA"/>
</dbReference>
<feature type="region of interest" description="Disordered" evidence="1">
    <location>
        <begin position="1"/>
        <end position="77"/>
    </location>
</feature>
<dbReference type="SUPFAM" id="SSF56112">
    <property type="entry name" value="Protein kinase-like (PK-like)"/>
    <property type="match status" value="1"/>
</dbReference>
<dbReference type="Proteomes" id="UP001391051">
    <property type="component" value="Unassembled WGS sequence"/>
</dbReference>
<protein>
    <recommendedName>
        <fullName evidence="4">Protein kinase domain-containing protein</fullName>
    </recommendedName>
</protein>
<proteinExistence type="predicted"/>
<keyword evidence="3" id="KW-1185">Reference proteome</keyword>